<dbReference type="InterPro" id="IPR029063">
    <property type="entry name" value="SAM-dependent_MTases_sf"/>
</dbReference>
<dbReference type="VEuPathDB" id="FungiDB:MCYG_00244"/>
<accession>C5FCB2</accession>
<feature type="binding site" evidence="1">
    <location>
        <position position="57"/>
    </location>
    <ligand>
        <name>S-adenosyl-L-methionine</name>
        <dbReference type="ChEBI" id="CHEBI:59789"/>
    </ligand>
</feature>
<dbReference type="RefSeq" id="XP_002850140.1">
    <property type="nucleotide sequence ID" value="XM_002850094.1"/>
</dbReference>
<dbReference type="SUPFAM" id="SSF53335">
    <property type="entry name" value="S-adenosyl-L-methionine-dependent methyltransferases"/>
    <property type="match status" value="1"/>
</dbReference>
<keyword evidence="1" id="KW-0489">Methyltransferase</keyword>
<dbReference type="OrthoDB" id="407325at2759"/>
<comment type="similarity">
    <text evidence="1">Belongs to the class I-like SAM-binding methyltransferase superfamily. METTL21 family. EFM6 subfamily.</text>
</comment>
<keyword evidence="3" id="KW-1185">Reference proteome</keyword>
<feature type="binding site" evidence="1">
    <location>
        <position position="108"/>
    </location>
    <ligand>
        <name>S-adenosyl-L-methionine</name>
        <dbReference type="ChEBI" id="CHEBI:59789"/>
    </ligand>
</feature>
<feature type="binding site" evidence="1">
    <location>
        <position position="154"/>
    </location>
    <ligand>
        <name>S-adenosyl-L-methionine</name>
        <dbReference type="ChEBI" id="CHEBI:59789"/>
    </ligand>
</feature>
<dbReference type="GO" id="GO:0032259">
    <property type="term" value="P:methylation"/>
    <property type="evidence" value="ECO:0007669"/>
    <property type="project" value="UniProtKB-KW"/>
</dbReference>
<organism evidence="2 3">
    <name type="scientific">Arthroderma otae (strain ATCC MYA-4605 / CBS 113480)</name>
    <name type="common">Microsporum canis</name>
    <dbReference type="NCBI Taxonomy" id="554155"/>
    <lineage>
        <taxon>Eukaryota</taxon>
        <taxon>Fungi</taxon>
        <taxon>Dikarya</taxon>
        <taxon>Ascomycota</taxon>
        <taxon>Pezizomycotina</taxon>
        <taxon>Eurotiomycetes</taxon>
        <taxon>Eurotiomycetidae</taxon>
        <taxon>Onygenales</taxon>
        <taxon>Arthrodermataceae</taxon>
        <taxon>Microsporum</taxon>
    </lineage>
</organism>
<dbReference type="Proteomes" id="UP000002035">
    <property type="component" value="Unassembled WGS sequence"/>
</dbReference>
<dbReference type="eggNOG" id="KOG2793">
    <property type="taxonomic scope" value="Eukaryota"/>
</dbReference>
<dbReference type="InterPro" id="IPR033684">
    <property type="entry name" value="EFM6"/>
</dbReference>
<dbReference type="EMBL" id="DS995701">
    <property type="protein sequence ID" value="EEQ27356.1"/>
    <property type="molecule type" value="Genomic_DNA"/>
</dbReference>
<dbReference type="Gene3D" id="3.40.50.150">
    <property type="entry name" value="Vaccinia Virus protein VP39"/>
    <property type="match status" value="1"/>
</dbReference>
<reference evidence="3" key="1">
    <citation type="journal article" date="2012" name="MBio">
        <title>Comparative genome analysis of Trichophyton rubrum and related dermatophytes reveals candidate genes involved in infection.</title>
        <authorList>
            <person name="Martinez D.A."/>
            <person name="Oliver B.G."/>
            <person name="Graeser Y."/>
            <person name="Goldberg J.M."/>
            <person name="Li W."/>
            <person name="Martinez-Rossi N.M."/>
            <person name="Monod M."/>
            <person name="Shelest E."/>
            <person name="Barton R.C."/>
            <person name="Birch E."/>
            <person name="Brakhage A.A."/>
            <person name="Chen Z."/>
            <person name="Gurr S.J."/>
            <person name="Heiman D."/>
            <person name="Heitman J."/>
            <person name="Kosti I."/>
            <person name="Rossi A."/>
            <person name="Saif S."/>
            <person name="Samalova M."/>
            <person name="Saunders C.W."/>
            <person name="Shea T."/>
            <person name="Summerbell R.C."/>
            <person name="Xu J."/>
            <person name="Young S."/>
            <person name="Zeng Q."/>
            <person name="Birren B.W."/>
            <person name="Cuomo C.A."/>
            <person name="White T.C."/>
        </authorList>
    </citation>
    <scope>NUCLEOTIDE SEQUENCE [LARGE SCALE GENOMIC DNA]</scope>
    <source>
        <strain evidence="3">ATCC MYA-4605 / CBS 113480</strain>
    </source>
</reference>
<dbReference type="GeneID" id="9225120"/>
<dbReference type="GO" id="GO:0016279">
    <property type="term" value="F:protein-lysine N-methyltransferase activity"/>
    <property type="evidence" value="ECO:0007669"/>
    <property type="project" value="UniProtKB-UniRule"/>
</dbReference>
<protein>
    <recommendedName>
        <fullName evidence="1">Protein-lysine N-methyltransferase EFM6</fullName>
        <ecNumber evidence="1">2.1.1.-</ecNumber>
    </recommendedName>
    <alternativeName>
        <fullName evidence="1">Elongation factor methyltransferase 6</fullName>
    </alternativeName>
</protein>
<sequence>MGDIGEQSPDQPLVSDSLVPPREIQCACTSTVSLDGILNPPLQLREDLKEGCGGQIWPAGVVLSKYMIENHASDLLGKTIIELGSGSGLVGLAVARGCATDSPVYITDQMAMFPLMQQNIELNGLTGVVHAALLDWGDEEAVRALPKAKVILAADCVYFEPAFPLLLSTLEALLEEEDAVCYFCFKKRRKADLRFIKQVKKKFDFTEVTDGVDREFCKQERIFLYTLRRRMAKH</sequence>
<keyword evidence="1" id="KW-0808">Transferase</keyword>
<comment type="subcellular location">
    <subcellularLocation>
        <location evidence="1">Cytoplasm</location>
    </subcellularLocation>
</comment>
<dbReference type="HAMAP" id="MF_03198">
    <property type="entry name" value="Methyltr_EFM6"/>
    <property type="match status" value="1"/>
</dbReference>
<gene>
    <name evidence="1" type="primary">EFM6</name>
    <name evidence="2" type="ORF">MCYG_00244</name>
</gene>
<feature type="binding site" evidence="1">
    <location>
        <position position="136"/>
    </location>
    <ligand>
        <name>S-adenosyl-L-methionine</name>
        <dbReference type="ChEBI" id="CHEBI:59789"/>
    </ligand>
</feature>
<feature type="binding site" evidence="1">
    <location>
        <begin position="84"/>
        <end position="86"/>
    </location>
    <ligand>
        <name>S-adenosyl-L-methionine</name>
        <dbReference type="ChEBI" id="CHEBI:59789"/>
    </ligand>
</feature>
<dbReference type="OMA" id="RRADMRF"/>
<dbReference type="InterPro" id="IPR019410">
    <property type="entry name" value="Methyltransf_16"/>
</dbReference>
<comment type="function">
    <text evidence="1">S-adenosyl-L-methionine-dependent protein-lysine N-methyltransferase that methylates elongation factor 1-alpha.</text>
</comment>
<dbReference type="PANTHER" id="PTHR14614:SF152">
    <property type="entry name" value="PROTEIN-LYSINE N-METHYLTRANSFERASE EFM6"/>
    <property type="match status" value="1"/>
</dbReference>
<evidence type="ECO:0000256" key="1">
    <source>
        <dbReference type="HAMAP-Rule" id="MF_03198"/>
    </source>
</evidence>
<keyword evidence="1" id="KW-0963">Cytoplasm</keyword>
<evidence type="ECO:0000313" key="3">
    <source>
        <dbReference type="Proteomes" id="UP000002035"/>
    </source>
</evidence>
<proteinExistence type="inferred from homology"/>
<keyword evidence="1" id="KW-0949">S-adenosyl-L-methionine</keyword>
<dbReference type="Pfam" id="PF10294">
    <property type="entry name" value="Methyltransf_16"/>
    <property type="match status" value="1"/>
</dbReference>
<dbReference type="STRING" id="554155.C5FCB2"/>
<dbReference type="AlphaFoldDB" id="C5FCB2"/>
<dbReference type="EC" id="2.1.1.-" evidence="1"/>
<name>C5FCB2_ARTOC</name>
<evidence type="ECO:0000313" key="2">
    <source>
        <dbReference type="EMBL" id="EEQ27356.1"/>
    </source>
</evidence>
<dbReference type="HOGENOM" id="CLU_055721_2_1_1"/>
<dbReference type="PANTHER" id="PTHR14614">
    <property type="entry name" value="HEPATOCELLULAR CARCINOMA-ASSOCIATED ANTIGEN"/>
    <property type="match status" value="1"/>
</dbReference>
<dbReference type="GO" id="GO:0005829">
    <property type="term" value="C:cytosol"/>
    <property type="evidence" value="ECO:0007669"/>
    <property type="project" value="TreeGrafter"/>
</dbReference>